<name>A0A699U9F4_TANCI</name>
<feature type="region of interest" description="Disordered" evidence="1">
    <location>
        <begin position="93"/>
        <end position="115"/>
    </location>
</feature>
<feature type="compositionally biased region" description="Polar residues" evidence="1">
    <location>
        <begin position="93"/>
        <end position="102"/>
    </location>
</feature>
<protein>
    <submittedName>
        <fullName evidence="2">Uncharacterized protein</fullName>
    </submittedName>
</protein>
<proteinExistence type="predicted"/>
<dbReference type="EMBL" id="BKCJ011312209">
    <property type="protein sequence ID" value="GFD19117.1"/>
    <property type="molecule type" value="Genomic_DNA"/>
</dbReference>
<gene>
    <name evidence="2" type="ORF">Tci_891086</name>
</gene>
<reference evidence="2" key="1">
    <citation type="journal article" date="2019" name="Sci. Rep.">
        <title>Draft genome of Tanacetum cinerariifolium, the natural source of mosquito coil.</title>
        <authorList>
            <person name="Yamashiro T."/>
            <person name="Shiraishi A."/>
            <person name="Satake H."/>
            <person name="Nakayama K."/>
        </authorList>
    </citation>
    <scope>NUCLEOTIDE SEQUENCE</scope>
</reference>
<comment type="caution">
    <text evidence="2">The sequence shown here is derived from an EMBL/GenBank/DDBJ whole genome shotgun (WGS) entry which is preliminary data.</text>
</comment>
<sequence>MSATPRRDDGTPLDSVTGANLPTVGPAVRFVISSDSSHHSITNAPRAEVDFVIRSVVPLPVTTEAVITTSVAYVFPVPVPRVTNKVTPQVQQSIFQESTSPDTIKPDAAGPSHPP</sequence>
<accession>A0A699U9F4</accession>
<evidence type="ECO:0000256" key="1">
    <source>
        <dbReference type="SAM" id="MobiDB-lite"/>
    </source>
</evidence>
<organism evidence="2">
    <name type="scientific">Tanacetum cinerariifolium</name>
    <name type="common">Dalmatian daisy</name>
    <name type="synonym">Chrysanthemum cinerariifolium</name>
    <dbReference type="NCBI Taxonomy" id="118510"/>
    <lineage>
        <taxon>Eukaryota</taxon>
        <taxon>Viridiplantae</taxon>
        <taxon>Streptophyta</taxon>
        <taxon>Embryophyta</taxon>
        <taxon>Tracheophyta</taxon>
        <taxon>Spermatophyta</taxon>
        <taxon>Magnoliopsida</taxon>
        <taxon>eudicotyledons</taxon>
        <taxon>Gunneridae</taxon>
        <taxon>Pentapetalae</taxon>
        <taxon>asterids</taxon>
        <taxon>campanulids</taxon>
        <taxon>Asterales</taxon>
        <taxon>Asteraceae</taxon>
        <taxon>Asteroideae</taxon>
        <taxon>Anthemideae</taxon>
        <taxon>Anthemidinae</taxon>
        <taxon>Tanacetum</taxon>
    </lineage>
</organism>
<feature type="region of interest" description="Disordered" evidence="1">
    <location>
        <begin position="1"/>
        <end position="20"/>
    </location>
</feature>
<evidence type="ECO:0000313" key="2">
    <source>
        <dbReference type="EMBL" id="GFD19117.1"/>
    </source>
</evidence>
<feature type="compositionally biased region" description="Basic and acidic residues" evidence="1">
    <location>
        <begin position="1"/>
        <end position="10"/>
    </location>
</feature>
<dbReference type="AlphaFoldDB" id="A0A699U9F4"/>